<keyword evidence="6 7" id="KW-0472">Membrane</keyword>
<evidence type="ECO:0000256" key="3">
    <source>
        <dbReference type="ARBA" id="ARBA00022475"/>
    </source>
</evidence>
<feature type="transmembrane region" description="Helical" evidence="7">
    <location>
        <begin position="110"/>
        <end position="129"/>
    </location>
</feature>
<feature type="transmembrane region" description="Helical" evidence="7">
    <location>
        <begin position="141"/>
        <end position="158"/>
    </location>
</feature>
<organism evidence="8 9">
    <name type="scientific">Undibacterium cyanobacteriorum</name>
    <dbReference type="NCBI Taxonomy" id="3073561"/>
    <lineage>
        <taxon>Bacteria</taxon>
        <taxon>Pseudomonadati</taxon>
        <taxon>Pseudomonadota</taxon>
        <taxon>Betaproteobacteria</taxon>
        <taxon>Burkholderiales</taxon>
        <taxon>Oxalobacteraceae</taxon>
        <taxon>Undibacterium</taxon>
    </lineage>
</organism>
<evidence type="ECO:0000256" key="4">
    <source>
        <dbReference type="ARBA" id="ARBA00022692"/>
    </source>
</evidence>
<evidence type="ECO:0000313" key="8">
    <source>
        <dbReference type="EMBL" id="WMW80247.1"/>
    </source>
</evidence>
<proteinExistence type="inferred from homology"/>
<keyword evidence="5 7" id="KW-1133">Transmembrane helix</keyword>
<evidence type="ECO:0000256" key="7">
    <source>
        <dbReference type="SAM" id="Phobius"/>
    </source>
</evidence>
<accession>A0ABY9RIT1</accession>
<evidence type="ECO:0000256" key="5">
    <source>
        <dbReference type="ARBA" id="ARBA00022989"/>
    </source>
</evidence>
<dbReference type="EMBL" id="CP133720">
    <property type="protein sequence ID" value="WMW80247.1"/>
    <property type="molecule type" value="Genomic_DNA"/>
</dbReference>
<protein>
    <submittedName>
        <fullName evidence="8">Permease</fullName>
    </submittedName>
</protein>
<feature type="transmembrane region" description="Helical" evidence="7">
    <location>
        <begin position="39"/>
        <end position="61"/>
    </location>
</feature>
<name>A0ABY9RIT1_9BURK</name>
<dbReference type="Proteomes" id="UP001181355">
    <property type="component" value="Chromosome"/>
</dbReference>
<dbReference type="RefSeq" id="WP_309481740.1">
    <property type="nucleotide sequence ID" value="NZ_CP133720.1"/>
</dbReference>
<comment type="subcellular location">
    <subcellularLocation>
        <location evidence="1">Cell membrane</location>
        <topology evidence="1">Multi-pass membrane protein</topology>
    </subcellularLocation>
</comment>
<evidence type="ECO:0000256" key="1">
    <source>
        <dbReference type="ARBA" id="ARBA00004651"/>
    </source>
</evidence>
<reference evidence="8" key="1">
    <citation type="submission" date="2023-09" db="EMBL/GenBank/DDBJ databases">
        <title>Undibacterium sp. 20NA77.5 isolated from freshwater.</title>
        <authorList>
            <person name="Le V."/>
            <person name="Ko S.-R."/>
            <person name="Ahn C.-Y."/>
            <person name="Oh H.-M."/>
        </authorList>
    </citation>
    <scope>NUCLEOTIDE SEQUENCE</scope>
    <source>
        <strain evidence="8">20NA77.5</strain>
    </source>
</reference>
<evidence type="ECO:0000313" key="9">
    <source>
        <dbReference type="Proteomes" id="UP001181355"/>
    </source>
</evidence>
<evidence type="ECO:0000256" key="2">
    <source>
        <dbReference type="ARBA" id="ARBA00006386"/>
    </source>
</evidence>
<keyword evidence="9" id="KW-1185">Reference proteome</keyword>
<comment type="similarity">
    <text evidence="2">Belongs to the UPF0718 family.</text>
</comment>
<keyword evidence="3" id="KW-1003">Cell membrane</keyword>
<dbReference type="Pfam" id="PF03773">
    <property type="entry name" value="ArsP_1"/>
    <property type="match status" value="1"/>
</dbReference>
<keyword evidence="4 7" id="KW-0812">Transmembrane</keyword>
<feature type="transmembrane region" description="Helical" evidence="7">
    <location>
        <begin position="81"/>
        <end position="104"/>
    </location>
</feature>
<evidence type="ECO:0000256" key="6">
    <source>
        <dbReference type="ARBA" id="ARBA00023136"/>
    </source>
</evidence>
<gene>
    <name evidence="8" type="ORF">RF679_16580</name>
</gene>
<sequence length="174" mass="19451">MKRFIWNYKASILIVAGIILFCSFHEVVGRNTVLNATHFSLEVFKIFPAILVLMGLIDVWIPESFIENNLGNAAGMKGPIISLLLGSFASGPLFASFPLALTLLKKGGRLQNVVIFIGAWSTIKIPMILMESSFLNLRFSLLRLTITIPFIVLIGFVMEKLIDLDFLENKDGYR</sequence>
<dbReference type="InterPro" id="IPR005524">
    <property type="entry name" value="DUF318"/>
</dbReference>